<reference evidence="1" key="1">
    <citation type="journal article" date="2021" name="Nat. Commun.">
        <title>Genetic determinants of endophytism in the Arabidopsis root mycobiome.</title>
        <authorList>
            <person name="Mesny F."/>
            <person name="Miyauchi S."/>
            <person name="Thiergart T."/>
            <person name="Pickel B."/>
            <person name="Atanasova L."/>
            <person name="Karlsson M."/>
            <person name="Huettel B."/>
            <person name="Barry K.W."/>
            <person name="Haridas S."/>
            <person name="Chen C."/>
            <person name="Bauer D."/>
            <person name="Andreopoulos W."/>
            <person name="Pangilinan J."/>
            <person name="LaButti K."/>
            <person name="Riley R."/>
            <person name="Lipzen A."/>
            <person name="Clum A."/>
            <person name="Drula E."/>
            <person name="Henrissat B."/>
            <person name="Kohler A."/>
            <person name="Grigoriev I.V."/>
            <person name="Martin F.M."/>
            <person name="Hacquard S."/>
        </authorList>
    </citation>
    <scope>NUCLEOTIDE SEQUENCE</scope>
    <source>
        <strain evidence="1">MPI-SDFR-AT-0120</strain>
    </source>
</reference>
<sequence>MGNKRWMAPSAAASGLAIRQRTSAHGRTAAALPRTRGRMDTLDESCGPPSSCFDPHPVVKPFFRGQLGRVSTRAAPGCAGVSDARGGFEAGTDSYKRTMPSGGSLLAPYAPGPTPTTTPLLPLQSPRYHRLTRVLSLRHRTTATTRPWHLLPQLPICNTITTVRLTHLALEARHVCSDLYRRLVLVDASRRMHCAALSVELASISWLAWEAVFLHAQV</sequence>
<accession>A0A8K0VSJ3</accession>
<dbReference type="EMBL" id="JAGMVJ010000026">
    <property type="protein sequence ID" value="KAH7070880.1"/>
    <property type="molecule type" value="Genomic_DNA"/>
</dbReference>
<dbReference type="Proteomes" id="UP000813461">
    <property type="component" value="Unassembled WGS sequence"/>
</dbReference>
<evidence type="ECO:0000313" key="1">
    <source>
        <dbReference type="EMBL" id="KAH7070880.1"/>
    </source>
</evidence>
<protein>
    <submittedName>
        <fullName evidence="1">Uncharacterized protein</fullName>
    </submittedName>
</protein>
<evidence type="ECO:0000313" key="2">
    <source>
        <dbReference type="Proteomes" id="UP000813461"/>
    </source>
</evidence>
<organism evidence="1 2">
    <name type="scientific">Paraphoma chrysanthemicola</name>
    <dbReference type="NCBI Taxonomy" id="798071"/>
    <lineage>
        <taxon>Eukaryota</taxon>
        <taxon>Fungi</taxon>
        <taxon>Dikarya</taxon>
        <taxon>Ascomycota</taxon>
        <taxon>Pezizomycotina</taxon>
        <taxon>Dothideomycetes</taxon>
        <taxon>Pleosporomycetidae</taxon>
        <taxon>Pleosporales</taxon>
        <taxon>Pleosporineae</taxon>
        <taxon>Phaeosphaeriaceae</taxon>
        <taxon>Paraphoma</taxon>
    </lineage>
</organism>
<name>A0A8K0VSJ3_9PLEO</name>
<keyword evidence="2" id="KW-1185">Reference proteome</keyword>
<proteinExistence type="predicted"/>
<comment type="caution">
    <text evidence="1">The sequence shown here is derived from an EMBL/GenBank/DDBJ whole genome shotgun (WGS) entry which is preliminary data.</text>
</comment>
<dbReference type="AlphaFoldDB" id="A0A8K0VSJ3"/>
<gene>
    <name evidence="1" type="ORF">FB567DRAFT_215309</name>
</gene>